<evidence type="ECO:0000256" key="1">
    <source>
        <dbReference type="ARBA" id="ARBA00022490"/>
    </source>
</evidence>
<evidence type="ECO:0000313" key="9">
    <source>
        <dbReference type="Proteomes" id="UP000199611"/>
    </source>
</evidence>
<dbReference type="RefSeq" id="WP_093392936.1">
    <property type="nucleotide sequence ID" value="NZ_FOUU01000001.1"/>
</dbReference>
<dbReference type="InterPro" id="IPR035996">
    <property type="entry name" value="4pyrrol_Methylase_sf"/>
</dbReference>
<comment type="subcellular location">
    <subcellularLocation>
        <location evidence="6">Cytoplasm</location>
    </subcellularLocation>
</comment>
<dbReference type="Gene3D" id="3.30.950.10">
    <property type="entry name" value="Methyltransferase, Cobalt-precorrin-4 Transmethylase, Domain 2"/>
    <property type="match status" value="1"/>
</dbReference>
<dbReference type="PIRSF" id="PIRSF005917">
    <property type="entry name" value="MTase_YraL"/>
    <property type="match status" value="1"/>
</dbReference>
<dbReference type="NCBIfam" id="TIGR00096">
    <property type="entry name" value="16S rRNA (cytidine(1402)-2'-O)-methyltransferase"/>
    <property type="match status" value="1"/>
</dbReference>
<reference evidence="8 9" key="1">
    <citation type="submission" date="2016-10" db="EMBL/GenBank/DDBJ databases">
        <authorList>
            <person name="de Groot N.N."/>
        </authorList>
    </citation>
    <scope>NUCLEOTIDE SEQUENCE [LARGE SCALE GENOMIC DNA]</scope>
    <source>
        <strain evidence="8 9">DSM 9990</strain>
    </source>
</reference>
<name>A0A1I4QYM0_9BACT</name>
<protein>
    <recommendedName>
        <fullName evidence="6">Ribosomal RNA small subunit methyltransferase I</fullName>
        <ecNumber evidence="6">2.1.1.198</ecNumber>
    </recommendedName>
    <alternativeName>
        <fullName evidence="6">16S rRNA 2'-O-ribose C1402 methyltransferase</fullName>
    </alternativeName>
    <alternativeName>
        <fullName evidence="6">rRNA (cytidine-2'-O-)-methyltransferase RsmI</fullName>
    </alternativeName>
</protein>
<evidence type="ECO:0000256" key="3">
    <source>
        <dbReference type="ARBA" id="ARBA00022603"/>
    </source>
</evidence>
<dbReference type="GO" id="GO:0070677">
    <property type="term" value="F:rRNA (cytosine-2'-O-)-methyltransferase activity"/>
    <property type="evidence" value="ECO:0007669"/>
    <property type="project" value="UniProtKB-UniRule"/>
</dbReference>
<accession>A0A1I4QYM0</accession>
<dbReference type="HAMAP" id="MF_01877">
    <property type="entry name" value="16SrRNA_methyltr_I"/>
    <property type="match status" value="1"/>
</dbReference>
<proteinExistence type="inferred from homology"/>
<dbReference type="FunFam" id="3.40.1010.10:FF:000007">
    <property type="entry name" value="Ribosomal RNA small subunit methyltransferase I"/>
    <property type="match status" value="1"/>
</dbReference>
<gene>
    <name evidence="6" type="primary">rsmI</name>
    <name evidence="8" type="ORF">SAMN05660836_00298</name>
</gene>
<evidence type="ECO:0000313" key="8">
    <source>
        <dbReference type="EMBL" id="SFM45119.1"/>
    </source>
</evidence>
<evidence type="ECO:0000259" key="7">
    <source>
        <dbReference type="Pfam" id="PF00590"/>
    </source>
</evidence>
<evidence type="ECO:0000256" key="4">
    <source>
        <dbReference type="ARBA" id="ARBA00022679"/>
    </source>
</evidence>
<comment type="similarity">
    <text evidence="6">Belongs to the methyltransferase superfamily. RsmI family.</text>
</comment>
<dbReference type="Pfam" id="PF00590">
    <property type="entry name" value="TP_methylase"/>
    <property type="match status" value="1"/>
</dbReference>
<dbReference type="PANTHER" id="PTHR46111:SF1">
    <property type="entry name" value="RIBOSOMAL RNA SMALL SUBUNIT METHYLTRANSFERASE I"/>
    <property type="match status" value="1"/>
</dbReference>
<dbReference type="AlphaFoldDB" id="A0A1I4QYM0"/>
<sequence length="283" mass="31431">MFYVVGTPIGNLKDITLRALEVLRSADVIYAEDTRITRKLLSAYDIHVPLRSFHEHSPEGVDEVIIKGLEKGLKIVLVTDAGMPGFSDPGYRIIRKVIERNLPMTVVPGPSALLCALLLSGFPPYPFAFLGFPPPKGKARQEFFRLYEKLPMTVVLFESPHRIGRTLEDILNYWGDRPMVLAREMTKVHEEVLRGSVRAIAEALKDRGSIRGEITLVVSPGSERSNAAENGAGWEVELAKRLENPDAGLSDIVKSVSRDFGVPRNLVYRKALSVISKDSDNNP</sequence>
<dbReference type="InterPro" id="IPR000878">
    <property type="entry name" value="4pyrrol_Mease"/>
</dbReference>
<dbReference type="Gene3D" id="3.40.1010.10">
    <property type="entry name" value="Cobalt-precorrin-4 Transmethylase, Domain 1"/>
    <property type="match status" value="1"/>
</dbReference>
<dbReference type="STRING" id="39841.SAMN05660836_00298"/>
<feature type="domain" description="Tetrapyrrole methylase" evidence="7">
    <location>
        <begin position="1"/>
        <end position="200"/>
    </location>
</feature>
<dbReference type="EC" id="2.1.1.198" evidence="6"/>
<keyword evidence="1 6" id="KW-0963">Cytoplasm</keyword>
<keyword evidence="2 6" id="KW-0698">rRNA processing</keyword>
<dbReference type="SUPFAM" id="SSF53790">
    <property type="entry name" value="Tetrapyrrole methylase"/>
    <property type="match status" value="1"/>
</dbReference>
<dbReference type="Proteomes" id="UP000199611">
    <property type="component" value="Unassembled WGS sequence"/>
</dbReference>
<evidence type="ECO:0000256" key="2">
    <source>
        <dbReference type="ARBA" id="ARBA00022552"/>
    </source>
</evidence>
<dbReference type="InterPro" id="IPR014776">
    <property type="entry name" value="4pyrrole_Mease_sub2"/>
</dbReference>
<dbReference type="InterPro" id="IPR014777">
    <property type="entry name" value="4pyrrole_Mease_sub1"/>
</dbReference>
<organism evidence="8 9">
    <name type="scientific">Thermodesulforhabdus norvegica</name>
    <dbReference type="NCBI Taxonomy" id="39841"/>
    <lineage>
        <taxon>Bacteria</taxon>
        <taxon>Pseudomonadati</taxon>
        <taxon>Thermodesulfobacteriota</taxon>
        <taxon>Syntrophobacteria</taxon>
        <taxon>Syntrophobacterales</taxon>
        <taxon>Thermodesulforhabdaceae</taxon>
        <taxon>Thermodesulforhabdus</taxon>
    </lineage>
</organism>
<dbReference type="CDD" id="cd11648">
    <property type="entry name" value="RsmI"/>
    <property type="match status" value="1"/>
</dbReference>
<evidence type="ECO:0000256" key="5">
    <source>
        <dbReference type="ARBA" id="ARBA00022691"/>
    </source>
</evidence>
<dbReference type="EMBL" id="FOUU01000001">
    <property type="protein sequence ID" value="SFM45119.1"/>
    <property type="molecule type" value="Genomic_DNA"/>
</dbReference>
<comment type="function">
    <text evidence="6">Catalyzes the 2'-O-methylation of the ribose of cytidine 1402 (C1402) in 16S rRNA.</text>
</comment>
<keyword evidence="4 6" id="KW-0808">Transferase</keyword>
<dbReference type="OrthoDB" id="9809084at2"/>
<dbReference type="FunFam" id="3.30.950.10:FF:000002">
    <property type="entry name" value="Ribosomal RNA small subunit methyltransferase I"/>
    <property type="match status" value="1"/>
</dbReference>
<keyword evidence="9" id="KW-1185">Reference proteome</keyword>
<keyword evidence="5 6" id="KW-0949">S-adenosyl-L-methionine</keyword>
<dbReference type="PANTHER" id="PTHR46111">
    <property type="entry name" value="RIBOSOMAL RNA SMALL SUBUNIT METHYLTRANSFERASE I"/>
    <property type="match status" value="1"/>
</dbReference>
<dbReference type="InterPro" id="IPR008189">
    <property type="entry name" value="rRNA_ssu_MeTfrase_I"/>
</dbReference>
<evidence type="ECO:0000256" key="6">
    <source>
        <dbReference type="HAMAP-Rule" id="MF_01877"/>
    </source>
</evidence>
<keyword evidence="3 6" id="KW-0489">Methyltransferase</keyword>
<dbReference type="GO" id="GO:0005737">
    <property type="term" value="C:cytoplasm"/>
    <property type="evidence" value="ECO:0007669"/>
    <property type="project" value="UniProtKB-SubCell"/>
</dbReference>
<comment type="catalytic activity">
    <reaction evidence="6">
        <text>cytidine(1402) in 16S rRNA + S-adenosyl-L-methionine = 2'-O-methylcytidine(1402) in 16S rRNA + S-adenosyl-L-homocysteine + H(+)</text>
        <dbReference type="Rhea" id="RHEA:42924"/>
        <dbReference type="Rhea" id="RHEA-COMP:10285"/>
        <dbReference type="Rhea" id="RHEA-COMP:10286"/>
        <dbReference type="ChEBI" id="CHEBI:15378"/>
        <dbReference type="ChEBI" id="CHEBI:57856"/>
        <dbReference type="ChEBI" id="CHEBI:59789"/>
        <dbReference type="ChEBI" id="CHEBI:74495"/>
        <dbReference type="ChEBI" id="CHEBI:82748"/>
        <dbReference type="EC" id="2.1.1.198"/>
    </reaction>
</comment>